<name>A0A1G9V0G1_9ACTN</name>
<evidence type="ECO:0000313" key="2">
    <source>
        <dbReference type="Proteomes" id="UP000199004"/>
    </source>
</evidence>
<proteinExistence type="predicted"/>
<evidence type="ECO:0000313" key="1">
    <source>
        <dbReference type="EMBL" id="SDM65704.1"/>
    </source>
</evidence>
<dbReference type="OrthoDB" id="3231229at2"/>
<dbReference type="RefSeq" id="WP_091021758.1">
    <property type="nucleotide sequence ID" value="NZ_BKAE01000004.1"/>
</dbReference>
<dbReference type="Gene3D" id="3.40.50.450">
    <property type="match status" value="1"/>
</dbReference>
<reference evidence="1 2" key="1">
    <citation type="submission" date="2016-10" db="EMBL/GenBank/DDBJ databases">
        <authorList>
            <person name="de Groot N.N."/>
        </authorList>
    </citation>
    <scope>NUCLEOTIDE SEQUENCE [LARGE SCALE GENOMIC DNA]</scope>
    <source>
        <strain evidence="1 2">CGMCC 1.11147</strain>
    </source>
</reference>
<dbReference type="STRING" id="1005944.SAMN05192576_0614"/>
<keyword evidence="2" id="KW-1185">Reference proteome</keyword>
<gene>
    <name evidence="1" type="ORF">SAMN05192576_0614</name>
</gene>
<accession>A0A1G9V0G1</accession>
<protein>
    <submittedName>
        <fullName evidence="1">Uncharacterized protein</fullName>
    </submittedName>
</protein>
<dbReference type="SUPFAM" id="SSF102405">
    <property type="entry name" value="MCP/YpsA-like"/>
    <property type="match status" value="1"/>
</dbReference>
<sequence length="161" mass="16729">MELRVGVSGHRHLADPGAVATAVDALLDELIEADTTLVAVSSLAEGADRVVAERVLARGGSLDVHLPLPPDDYAEDFPATTAEFDALLAAARSVTVVRQDGGSREAAYERAGLAVLDGCDVLLALWDGGPARGRGGTAELVAEARRQGRPVRVITVERAAP</sequence>
<dbReference type="Proteomes" id="UP000199004">
    <property type="component" value="Unassembled WGS sequence"/>
</dbReference>
<dbReference type="EMBL" id="FNIC01000001">
    <property type="protein sequence ID" value="SDM65704.1"/>
    <property type="molecule type" value="Genomic_DNA"/>
</dbReference>
<organism evidence="1 2">
    <name type="scientific">Nocardioides szechwanensis</name>
    <dbReference type="NCBI Taxonomy" id="1005944"/>
    <lineage>
        <taxon>Bacteria</taxon>
        <taxon>Bacillati</taxon>
        <taxon>Actinomycetota</taxon>
        <taxon>Actinomycetes</taxon>
        <taxon>Propionibacteriales</taxon>
        <taxon>Nocardioidaceae</taxon>
        <taxon>Nocardioides</taxon>
    </lineage>
</organism>
<dbReference type="AlphaFoldDB" id="A0A1G9V0G1"/>